<feature type="compositionally biased region" description="Polar residues" evidence="6">
    <location>
        <begin position="69"/>
        <end position="80"/>
    </location>
</feature>
<comment type="similarity">
    <text evidence="1">Belongs to the peptidase C40 family.</text>
</comment>
<keyword evidence="2" id="KW-0645">Protease</keyword>
<keyword evidence="4" id="KW-0378">Hydrolase</keyword>
<proteinExistence type="inferred from homology"/>
<dbReference type="Pfam" id="PF19258">
    <property type="entry name" value="KxYKxGKxW_sig"/>
    <property type="match status" value="1"/>
</dbReference>
<dbReference type="Pfam" id="PF00877">
    <property type="entry name" value="NLPC_P60"/>
    <property type="match status" value="1"/>
</dbReference>
<comment type="caution">
    <text evidence="9">The sequence shown here is derived from an EMBL/GenBank/DDBJ whole genome shotgun (WGS) entry which is preliminary data.</text>
</comment>
<dbReference type="InterPro" id="IPR022263">
    <property type="entry name" value="KxYKxGKxW"/>
</dbReference>
<evidence type="ECO:0000256" key="3">
    <source>
        <dbReference type="ARBA" id="ARBA00022729"/>
    </source>
</evidence>
<reference evidence="9 10" key="3">
    <citation type="submission" date="2023-06" db="EMBL/GenBank/DDBJ databases">
        <authorList>
            <person name="Zeman M."/>
            <person name="Kubasova T."/>
            <person name="Jahodarova E."/>
            <person name="Nykrynova M."/>
            <person name="Rychlik I."/>
        </authorList>
    </citation>
    <scope>NUCLEOTIDE SEQUENCE [LARGE SCALE GENOMIC DNA]</scope>
    <source>
        <strain evidence="9 10">105_WCHN</strain>
    </source>
</reference>
<evidence type="ECO:0000256" key="7">
    <source>
        <dbReference type="SAM" id="SignalP"/>
    </source>
</evidence>
<evidence type="ECO:0000313" key="9">
    <source>
        <dbReference type="EMBL" id="MDM8333355.1"/>
    </source>
</evidence>
<keyword evidence="3 7" id="KW-0732">Signal</keyword>
<feature type="domain" description="NlpC/P60" evidence="8">
    <location>
        <begin position="917"/>
        <end position="1054"/>
    </location>
</feature>
<keyword evidence="5" id="KW-0788">Thiol protease</keyword>
<dbReference type="NCBIfam" id="TIGR03715">
    <property type="entry name" value="KxYKxGKxW"/>
    <property type="match status" value="1"/>
</dbReference>
<dbReference type="InterPro" id="IPR036365">
    <property type="entry name" value="PGBD-like_sf"/>
</dbReference>
<protein>
    <submittedName>
        <fullName evidence="9">NlpC/P60 family protein</fullName>
    </submittedName>
</protein>
<feature type="chain" id="PRO_5045841434" evidence="7">
    <location>
        <begin position="28"/>
        <end position="1055"/>
    </location>
</feature>
<dbReference type="InterPro" id="IPR038765">
    <property type="entry name" value="Papain-like_cys_pep_sf"/>
</dbReference>
<dbReference type="PROSITE" id="PS51935">
    <property type="entry name" value="NLPC_P60"/>
    <property type="match status" value="1"/>
</dbReference>
<evidence type="ECO:0000256" key="5">
    <source>
        <dbReference type="ARBA" id="ARBA00022807"/>
    </source>
</evidence>
<sequence length="1055" mass="116158">MEEKKHFKLFKAGKKWCTMAIATFAVAAGLTALTTTASADTAAPAAGDQPTQTLAQQQSTDKTSPVADQPTTNDHQSSMQTTVDYQTPVNAGSLDGATVTDQGNVEFSGWHATNAYKEGMHHFAIVVDGNDGHELYRHETTTVDRPDVAAVYPHAPIAGQGGFTIDVPTSKLANADSIRIVSRYTLDKEGNPAGGSDYWFPVITTRNGWLDQFQVTSNQITVAGWHVDDQAADKTAHTIILFDKTKNREVARVENVKNVASPDLVKAGYATVANAKNARFTVNFAITPAMMGDEFAVVSRYSRPGNDNDSTADYWFTNTLKLNNQANAGWLDNFSVDKANKQIVVSGWNANDNSLVEPVHEVILFDKTANKEVGTRQIKPTLASPDVAKVYGNVYNAGQSRFTARFDVTPAMLNHQFMIISRYAQKGHDNDAGYYSDYAYNNQALNLNTNKSGYLDTFYIDKANGKAVISGWGADDASMFMPTHFIILFDKTANREIAHQIVTNQASADVKRSAAGNIANAGNCRFSTTFDITPEMVGHQLTVLSRYSDSTKENDYGNYSDYWYNNTADFTVKQQAYLDTFALNAANHMITVAGWHADDATVYMPGHFVILFDKTANHEVAHKLVPVTTSPDVASATHITNAGKARFQTTFDLTPAMLNHTLVVVSRYSNSTADDYGSASSDYWFNNQINLDAQDGWLDNLSQSGNTINVAGWHTADSTLGLTHHVVILYDYTAGKEVSRHEVTNAPSGDLAASHGNFVNANNARFATNFTVDSGIANHTFGIISRYSNQANGEGVYSQYWMNNRYLNAYQNPGWMYQIQYSQIKANPAEVGHNIGVGYEGVKTWFIKSKLGDANIHNQFTSGDAYAIMNIQRSHGLPATGWVDLPTWRALGYSDDLWYGIDSYVSPTLTNPAATRQQRIDAMINTAYHYMGKPWWAGCSSAPSWGVDCSGLVMQALYGAGINPTTVSSTHHGYPGNEWNSRNLFVDPHFQNVSWNERQRGDLVFYYQPGTRTIWHVAILLDPNTVIESWPPSVMVQPILNGQRNVVAGIRRVFA</sequence>
<dbReference type="EMBL" id="JAUDEO010000007">
    <property type="protein sequence ID" value="MDM8333355.1"/>
    <property type="molecule type" value="Genomic_DNA"/>
</dbReference>
<dbReference type="InterPro" id="IPR000064">
    <property type="entry name" value="NLP_P60_dom"/>
</dbReference>
<organism evidence="9 10">
    <name type="scientific">Limosilactobacillus panis</name>
    <dbReference type="NCBI Taxonomy" id="47493"/>
    <lineage>
        <taxon>Bacteria</taxon>
        <taxon>Bacillati</taxon>
        <taxon>Bacillota</taxon>
        <taxon>Bacilli</taxon>
        <taxon>Lactobacillales</taxon>
        <taxon>Lactobacillaceae</taxon>
        <taxon>Limosilactobacillus</taxon>
    </lineage>
</organism>
<reference evidence="10" key="2">
    <citation type="submission" date="2023-06" db="EMBL/GenBank/DDBJ databases">
        <title>Identification and characterization of horizontal gene transfer across gut microbiota members of farm animals based on homology search.</title>
        <authorList>
            <person name="Zeman M."/>
            <person name="Kubasova T."/>
            <person name="Jahodarova E."/>
            <person name="Nykrynova M."/>
            <person name="Rychlik I."/>
        </authorList>
    </citation>
    <scope>NUCLEOTIDE SEQUENCE [LARGE SCALE GENOMIC DNA]</scope>
    <source>
        <strain evidence="10">105_WCHN</strain>
    </source>
</reference>
<reference evidence="9 10" key="1">
    <citation type="submission" date="2023-06" db="EMBL/GenBank/DDBJ databases">
        <title>Identification and characterization of horizontal gene transfer across gut microbiota members of farm animals based on homology search.</title>
        <authorList>
            <person name="Schwarzerova J."/>
            <person name="Nykrynova M."/>
            <person name="Jureckova K."/>
            <person name="Cejkova D."/>
            <person name="Rychlik I."/>
        </authorList>
    </citation>
    <scope>NUCLEOTIDE SEQUENCE [LARGE SCALE GENOMIC DNA]</scope>
    <source>
        <strain evidence="9 10">105_WCHN</strain>
    </source>
</reference>
<keyword evidence="10" id="KW-1185">Reference proteome</keyword>
<dbReference type="Proteomes" id="UP001529423">
    <property type="component" value="Unassembled WGS sequence"/>
</dbReference>
<feature type="compositionally biased region" description="Polar residues" evidence="6">
    <location>
        <begin position="54"/>
        <end position="63"/>
    </location>
</feature>
<evidence type="ECO:0000256" key="6">
    <source>
        <dbReference type="SAM" id="MobiDB-lite"/>
    </source>
</evidence>
<evidence type="ECO:0000313" key="10">
    <source>
        <dbReference type="Proteomes" id="UP001529423"/>
    </source>
</evidence>
<evidence type="ECO:0000256" key="4">
    <source>
        <dbReference type="ARBA" id="ARBA00022801"/>
    </source>
</evidence>
<dbReference type="RefSeq" id="WP_289559126.1">
    <property type="nucleotide sequence ID" value="NZ_JAUDEO010000007.1"/>
</dbReference>
<name>A0ABT7VKV4_9LACO</name>
<feature type="signal peptide" evidence="7">
    <location>
        <begin position="1"/>
        <end position="27"/>
    </location>
</feature>
<evidence type="ECO:0000259" key="8">
    <source>
        <dbReference type="PROSITE" id="PS51935"/>
    </source>
</evidence>
<evidence type="ECO:0000256" key="1">
    <source>
        <dbReference type="ARBA" id="ARBA00007074"/>
    </source>
</evidence>
<dbReference type="PANTHER" id="PTHR47359:SF3">
    <property type="entry name" value="NLP_P60 DOMAIN-CONTAINING PROTEIN-RELATED"/>
    <property type="match status" value="1"/>
</dbReference>
<dbReference type="InterPro" id="IPR051794">
    <property type="entry name" value="PG_Endopeptidase_C40"/>
</dbReference>
<dbReference type="SUPFAM" id="SSF54001">
    <property type="entry name" value="Cysteine proteinases"/>
    <property type="match status" value="1"/>
</dbReference>
<feature type="region of interest" description="Disordered" evidence="6">
    <location>
        <begin position="42"/>
        <end position="80"/>
    </location>
</feature>
<dbReference type="PANTHER" id="PTHR47359">
    <property type="entry name" value="PEPTIDOGLYCAN DL-ENDOPEPTIDASE CWLO"/>
    <property type="match status" value="1"/>
</dbReference>
<dbReference type="Gene3D" id="3.90.1720.10">
    <property type="entry name" value="endopeptidase domain like (from Nostoc punctiforme)"/>
    <property type="match status" value="1"/>
</dbReference>
<gene>
    <name evidence="9" type="ORF">QUW46_01985</name>
</gene>
<dbReference type="SUPFAM" id="SSF47090">
    <property type="entry name" value="PGBD-like"/>
    <property type="match status" value="1"/>
</dbReference>
<accession>A0ABT7VKV4</accession>
<evidence type="ECO:0000256" key="2">
    <source>
        <dbReference type="ARBA" id="ARBA00022670"/>
    </source>
</evidence>
<feature type="compositionally biased region" description="Low complexity" evidence="6">
    <location>
        <begin position="42"/>
        <end position="53"/>
    </location>
</feature>